<evidence type="ECO:0000256" key="1">
    <source>
        <dbReference type="ARBA" id="ARBA00004651"/>
    </source>
</evidence>
<dbReference type="PANTHER" id="PTHR10010">
    <property type="entry name" value="SOLUTE CARRIER FAMILY 34 SODIUM PHOSPHATE , MEMBER 2-RELATED"/>
    <property type="match status" value="1"/>
</dbReference>
<dbReference type="Pfam" id="PF02690">
    <property type="entry name" value="Na_Pi_cotrans"/>
    <property type="match status" value="2"/>
</dbReference>
<dbReference type="InterPro" id="IPR026022">
    <property type="entry name" value="PhoU_dom"/>
</dbReference>
<feature type="transmembrane region" description="Helical" evidence="6">
    <location>
        <begin position="222"/>
        <end position="243"/>
    </location>
</feature>
<dbReference type="InterPro" id="IPR038078">
    <property type="entry name" value="PhoU-like_sf"/>
</dbReference>
<evidence type="ECO:0000256" key="5">
    <source>
        <dbReference type="ARBA" id="ARBA00023136"/>
    </source>
</evidence>
<feature type="transmembrane region" description="Helical" evidence="6">
    <location>
        <begin position="190"/>
        <end position="216"/>
    </location>
</feature>
<dbReference type="GO" id="GO:0044341">
    <property type="term" value="P:sodium-dependent phosphate transport"/>
    <property type="evidence" value="ECO:0007669"/>
    <property type="project" value="InterPro"/>
</dbReference>
<dbReference type="Pfam" id="PF01895">
    <property type="entry name" value="PhoU"/>
    <property type="match status" value="1"/>
</dbReference>
<keyword evidence="3 6" id="KW-0812">Transmembrane</keyword>
<dbReference type="PANTHER" id="PTHR10010:SF46">
    <property type="entry name" value="SODIUM-DEPENDENT PHOSPHATE TRANSPORT PROTEIN 2B"/>
    <property type="match status" value="1"/>
</dbReference>
<feature type="transmembrane region" description="Helical" evidence="6">
    <location>
        <begin position="6"/>
        <end position="23"/>
    </location>
</feature>
<dbReference type="RefSeq" id="WP_136061500.1">
    <property type="nucleotide sequence ID" value="NZ_CAAHFH010000001.1"/>
</dbReference>
<protein>
    <recommendedName>
        <fullName evidence="7">PhoU domain-containing protein</fullName>
    </recommendedName>
</protein>
<gene>
    <name evidence="8" type="ORF">SCARR_02114</name>
</gene>
<dbReference type="Gene3D" id="1.20.58.220">
    <property type="entry name" value="Phosphate transport system protein phou homolog 2, domain 2"/>
    <property type="match status" value="1"/>
</dbReference>
<keyword evidence="5 6" id="KW-0472">Membrane</keyword>
<feature type="transmembrane region" description="Helical" evidence="6">
    <location>
        <begin position="44"/>
        <end position="65"/>
    </location>
</feature>
<evidence type="ECO:0000313" key="9">
    <source>
        <dbReference type="Proteomes" id="UP000346198"/>
    </source>
</evidence>
<evidence type="ECO:0000313" key="8">
    <source>
        <dbReference type="EMBL" id="VGO20054.1"/>
    </source>
</evidence>
<dbReference type="EMBL" id="CAAHFH010000001">
    <property type="protein sequence ID" value="VGO20054.1"/>
    <property type="molecule type" value="Genomic_DNA"/>
</dbReference>
<keyword evidence="2" id="KW-1003">Cell membrane</keyword>
<evidence type="ECO:0000259" key="7">
    <source>
        <dbReference type="Pfam" id="PF01895"/>
    </source>
</evidence>
<name>A0A6C2UL79_9BACT</name>
<feature type="domain" description="PhoU" evidence="7">
    <location>
        <begin position="379"/>
        <end position="462"/>
    </location>
</feature>
<accession>A0A6C2UL79</accession>
<dbReference type="InterPro" id="IPR004633">
    <property type="entry name" value="NaPi_cotrn-rel/YqeW-like"/>
</dbReference>
<proteinExistence type="predicted"/>
<dbReference type="SUPFAM" id="SSF109755">
    <property type="entry name" value="PhoU-like"/>
    <property type="match status" value="1"/>
</dbReference>
<evidence type="ECO:0000256" key="2">
    <source>
        <dbReference type="ARBA" id="ARBA00022475"/>
    </source>
</evidence>
<feature type="transmembrane region" description="Helical" evidence="6">
    <location>
        <begin position="255"/>
        <end position="277"/>
    </location>
</feature>
<dbReference type="AlphaFoldDB" id="A0A6C2UL79"/>
<feature type="transmembrane region" description="Helical" evidence="6">
    <location>
        <begin position="71"/>
        <end position="92"/>
    </location>
</feature>
<keyword evidence="4 6" id="KW-1133">Transmembrane helix</keyword>
<comment type="subcellular location">
    <subcellularLocation>
        <location evidence="1">Cell membrane</location>
        <topology evidence="1">Multi-pass membrane protein</topology>
    </subcellularLocation>
</comment>
<evidence type="ECO:0000256" key="6">
    <source>
        <dbReference type="SAM" id="Phobius"/>
    </source>
</evidence>
<organism evidence="8 9">
    <name type="scientific">Pontiella sulfatireligans</name>
    <dbReference type="NCBI Taxonomy" id="2750658"/>
    <lineage>
        <taxon>Bacteria</taxon>
        <taxon>Pseudomonadati</taxon>
        <taxon>Kiritimatiellota</taxon>
        <taxon>Kiritimatiellia</taxon>
        <taxon>Kiritimatiellales</taxon>
        <taxon>Pontiellaceae</taxon>
        <taxon>Pontiella</taxon>
    </lineage>
</organism>
<dbReference type="GO" id="GO:0005886">
    <property type="term" value="C:plasma membrane"/>
    <property type="evidence" value="ECO:0007669"/>
    <property type="project" value="UniProtKB-SubCell"/>
</dbReference>
<dbReference type="GO" id="GO:0005436">
    <property type="term" value="F:sodium:phosphate symporter activity"/>
    <property type="evidence" value="ECO:0007669"/>
    <property type="project" value="InterPro"/>
</dbReference>
<sequence length="571" mass="62568">MNVSFLQIALNVVGGLGIFLLGMKHMSEGLQAVSGDRLRKIISVATNNRVMGVLMGILVTCLVQSSSVTTVMVVGFVNSAIMNLMQAIGVILGANIGTTITGWILVLNIGKWGLPILGIAAFFFLFSKSERIRYIGMTIMGIGMVFFGLELMKNGFKPLRSMEEFSAWFQTFHITLDGGIFAAYGDIIKCALVGMVLTMIVQSSSATLGITIGLAATGVIEFQTAAALVMGENIGTTITALLASIGTTTNAKRAAYAHFFFNVLGTIWFIALFPIAIKGLSALVASKTGFNPLDISIDSMDEKEFGLVITSGIALTHTTFNVANVLIFLPFIGFLAKFVTWLAPEKETKESAHLTYLDIRMLDTPTLGIVQSQGQLNFMAESVEGMMDQLKECLGGKATTAIESKIFHREEILDNVQKEIFLFLSNMVSGQVPHEVTTKAHMQMRIADEYESLSDYIANVLKGIKKMEQNKLHLDGPAKDKLLVLHERVASYIATVDQHMKDENADHLAWANTEGAAIGKLMKETRREHLARLQKEEVSPYFSLAYTDMLNFYRRMKDHALNIAEVVSGDK</sequence>
<feature type="transmembrane region" description="Helical" evidence="6">
    <location>
        <begin position="104"/>
        <end position="126"/>
    </location>
</feature>
<dbReference type="NCBIfam" id="NF037997">
    <property type="entry name" value="Na_Pi_symport"/>
    <property type="match status" value="1"/>
</dbReference>
<feature type="transmembrane region" description="Helical" evidence="6">
    <location>
        <begin position="132"/>
        <end position="152"/>
    </location>
</feature>
<dbReference type="InterPro" id="IPR003841">
    <property type="entry name" value="Na/Pi_transpt"/>
</dbReference>
<reference evidence="8 9" key="1">
    <citation type="submission" date="2019-04" db="EMBL/GenBank/DDBJ databases">
        <authorList>
            <person name="Van Vliet M D."/>
        </authorList>
    </citation>
    <scope>NUCLEOTIDE SEQUENCE [LARGE SCALE GENOMIC DNA]</scope>
    <source>
        <strain evidence="8 9">F21</strain>
    </source>
</reference>
<dbReference type="Proteomes" id="UP000346198">
    <property type="component" value="Unassembled WGS sequence"/>
</dbReference>
<evidence type="ECO:0000256" key="3">
    <source>
        <dbReference type="ARBA" id="ARBA00022692"/>
    </source>
</evidence>
<keyword evidence="9" id="KW-1185">Reference proteome</keyword>
<evidence type="ECO:0000256" key="4">
    <source>
        <dbReference type="ARBA" id="ARBA00022989"/>
    </source>
</evidence>
<dbReference type="NCBIfam" id="TIGR00704">
    <property type="entry name" value="NaPi_cotrn_rel"/>
    <property type="match status" value="1"/>
</dbReference>